<organism evidence="2 3">
    <name type="scientific">Agathobaculum hominis</name>
    <dbReference type="NCBI Taxonomy" id="2763014"/>
    <lineage>
        <taxon>Bacteria</taxon>
        <taxon>Bacillati</taxon>
        <taxon>Bacillota</taxon>
        <taxon>Clostridia</taxon>
        <taxon>Eubacteriales</taxon>
        <taxon>Butyricicoccaceae</taxon>
        <taxon>Agathobaculum</taxon>
    </lineage>
</organism>
<dbReference type="PANTHER" id="PTHR36846">
    <property type="entry name" value="PROTEIN VIAA"/>
    <property type="match status" value="1"/>
</dbReference>
<accession>A0ABR7GK10</accession>
<dbReference type="EMBL" id="JACOPK010000001">
    <property type="protein sequence ID" value="MBC5694652.1"/>
    <property type="molecule type" value="Genomic_DNA"/>
</dbReference>
<name>A0ABR7GK10_9FIRM</name>
<dbReference type="PANTHER" id="PTHR36846:SF1">
    <property type="entry name" value="PROTEIN VIAA"/>
    <property type="match status" value="1"/>
</dbReference>
<keyword evidence="3" id="KW-1185">Reference proteome</keyword>
<reference evidence="2 3" key="1">
    <citation type="submission" date="2020-08" db="EMBL/GenBank/DDBJ databases">
        <title>Genome public.</title>
        <authorList>
            <person name="Liu C."/>
            <person name="Sun Q."/>
        </authorList>
    </citation>
    <scope>NUCLEOTIDE SEQUENCE [LARGE SCALE GENOMIC DNA]</scope>
    <source>
        <strain evidence="2 3">M2</strain>
    </source>
</reference>
<feature type="domain" description="VWFA" evidence="1">
    <location>
        <begin position="330"/>
        <end position="497"/>
    </location>
</feature>
<sequence>MKYRFFTLKQAENALRLAEKNVAPRIDEVFRPTRLEQMIFENAGGDAENKALTELFHLLYASEHRPTEADSRFSAANCRAAVVNMLQNQPEYGEFRRFCAGNDFVAIETAKMLVQTVSEIEKHLMDALGKLPMVLSRLYEKQNRLHEKVQSNLAKVQNDSTELPEILHSAEQLASVAEQIGVVRTMLSDTLRKQLSQKEAALQTAAQESLETARTVAYASACWGSEPGNGTEKAQQNQELLCKLKENDYLRDITRQLGRMKEVLSALRKNGYAHGRGEKFSLTRGRDLKNLLSGELALLASPATMPLFLRRYNAKGLTQYAKREKIRKGGGDVIVCLDESGSTCGENAAWGKALALAVQDICAHEGRKFALIHFSGKDEVRTDRFLPGKFTAEELLAAAEHFFDGGTDFETPLKEALRLMDEEAFENADILFITDGYCDISDKLAEKLQNEVSDARCSVIGLLMDQDSPGEAFSLEWFCERVLRMSQVSHMDIEQQLFNHNVP</sequence>
<comment type="caution">
    <text evidence="2">The sequence shown here is derived from an EMBL/GenBank/DDBJ whole genome shotgun (WGS) entry which is preliminary data.</text>
</comment>
<dbReference type="SUPFAM" id="SSF53300">
    <property type="entry name" value="vWA-like"/>
    <property type="match status" value="1"/>
</dbReference>
<evidence type="ECO:0000259" key="1">
    <source>
        <dbReference type="SMART" id="SM00327"/>
    </source>
</evidence>
<dbReference type="InterPro" id="IPR002035">
    <property type="entry name" value="VWF_A"/>
</dbReference>
<dbReference type="InterPro" id="IPR036465">
    <property type="entry name" value="vWFA_dom_sf"/>
</dbReference>
<dbReference type="Gene3D" id="3.40.50.410">
    <property type="entry name" value="von Willebrand factor, type A domain"/>
    <property type="match status" value="1"/>
</dbReference>
<dbReference type="Pfam" id="PF13519">
    <property type="entry name" value="VWA_2"/>
    <property type="match status" value="1"/>
</dbReference>
<evidence type="ECO:0000313" key="2">
    <source>
        <dbReference type="EMBL" id="MBC5694652.1"/>
    </source>
</evidence>
<proteinExistence type="predicted"/>
<dbReference type="Proteomes" id="UP000641741">
    <property type="component" value="Unassembled WGS sequence"/>
</dbReference>
<evidence type="ECO:0000313" key="3">
    <source>
        <dbReference type="Proteomes" id="UP000641741"/>
    </source>
</evidence>
<dbReference type="SMART" id="SM00327">
    <property type="entry name" value="VWA"/>
    <property type="match status" value="1"/>
</dbReference>
<dbReference type="RefSeq" id="WP_186968938.1">
    <property type="nucleotide sequence ID" value="NZ_JACOPK010000001.1"/>
</dbReference>
<protein>
    <recommendedName>
        <fullName evidence="1">VWFA domain-containing protein</fullName>
    </recommendedName>
</protein>
<gene>
    <name evidence="2" type="ORF">H8S02_01625</name>
</gene>